<name>A0ABY2H7V3_9HYPO</name>
<evidence type="ECO:0000313" key="3">
    <source>
        <dbReference type="Proteomes" id="UP001642720"/>
    </source>
</evidence>
<comment type="caution">
    <text evidence="2">The sequence shown here is derived from an EMBL/GenBank/DDBJ whole genome shotgun (WGS) entry which is preliminary data.</text>
</comment>
<dbReference type="GeneID" id="300576198"/>
<reference evidence="2 3" key="1">
    <citation type="submission" date="2018-01" db="EMBL/GenBank/DDBJ databases">
        <title>Genome characterization of the sugarcane-associated fungus Trichoderma ghanense CCMA-1212 and their application in lignocelulose bioconversion.</title>
        <authorList>
            <person name="Steindorff A.S."/>
            <person name="Mendes T.D."/>
            <person name="Vilela E.S.D."/>
            <person name="Rodrigues D.S."/>
            <person name="Formighieri E.F."/>
            <person name="Melo I.S."/>
            <person name="Favaro L.C.L."/>
        </authorList>
    </citation>
    <scope>NUCLEOTIDE SEQUENCE [LARGE SCALE GENOMIC DNA]</scope>
    <source>
        <strain evidence="2 3">CCMA-1212</strain>
    </source>
</reference>
<feature type="compositionally biased region" description="Polar residues" evidence="1">
    <location>
        <begin position="32"/>
        <end position="61"/>
    </location>
</feature>
<dbReference type="Proteomes" id="UP001642720">
    <property type="component" value="Unassembled WGS sequence"/>
</dbReference>
<accession>A0ABY2H7V3</accession>
<dbReference type="EMBL" id="PPTA01000005">
    <property type="protein sequence ID" value="TFB03602.1"/>
    <property type="molecule type" value="Genomic_DNA"/>
</dbReference>
<feature type="region of interest" description="Disordered" evidence="1">
    <location>
        <begin position="1"/>
        <end position="67"/>
    </location>
</feature>
<organism evidence="2 3">
    <name type="scientific">Trichoderma ghanense</name>
    <dbReference type="NCBI Taxonomy" id="65468"/>
    <lineage>
        <taxon>Eukaryota</taxon>
        <taxon>Fungi</taxon>
        <taxon>Dikarya</taxon>
        <taxon>Ascomycota</taxon>
        <taxon>Pezizomycotina</taxon>
        <taxon>Sordariomycetes</taxon>
        <taxon>Hypocreomycetidae</taxon>
        <taxon>Hypocreales</taxon>
        <taxon>Hypocreaceae</taxon>
        <taxon>Trichoderma</taxon>
    </lineage>
</organism>
<sequence>MVRERLEPKRPGPAEERLGALGRWGGVPLKGDQQQPTALQVSPQQPTARPTPASAQQQRPSSGLAEGGLAGQWARCCCGALELQEGQGAALGLSGAPARWSHWGLSCLFRWWREHNARATAQ</sequence>
<proteinExistence type="predicted"/>
<keyword evidence="3" id="KW-1185">Reference proteome</keyword>
<protein>
    <submittedName>
        <fullName evidence="2">Uncharacterized protein</fullName>
    </submittedName>
</protein>
<gene>
    <name evidence="2" type="ORF">CCMA1212_004447</name>
</gene>
<feature type="compositionally biased region" description="Basic and acidic residues" evidence="1">
    <location>
        <begin position="1"/>
        <end position="18"/>
    </location>
</feature>
<evidence type="ECO:0000256" key="1">
    <source>
        <dbReference type="SAM" id="MobiDB-lite"/>
    </source>
</evidence>
<evidence type="ECO:0000313" key="2">
    <source>
        <dbReference type="EMBL" id="TFB03602.1"/>
    </source>
</evidence>
<dbReference type="RefSeq" id="XP_073559803.1">
    <property type="nucleotide sequence ID" value="XM_073701748.1"/>
</dbReference>